<feature type="compositionally biased region" description="Pro residues" evidence="3">
    <location>
        <begin position="320"/>
        <end position="336"/>
    </location>
</feature>
<dbReference type="AlphaFoldDB" id="A0AAD9UYQ4"/>
<dbReference type="Pfam" id="PF12736">
    <property type="entry name" value="CABIT"/>
    <property type="match status" value="1"/>
</dbReference>
<feature type="region of interest" description="Disordered" evidence="3">
    <location>
        <begin position="295"/>
        <end position="345"/>
    </location>
</feature>
<feature type="compositionally biased region" description="Polar residues" evidence="3">
    <location>
        <begin position="470"/>
        <end position="484"/>
    </location>
</feature>
<evidence type="ECO:0000256" key="3">
    <source>
        <dbReference type="SAM" id="MobiDB-lite"/>
    </source>
</evidence>
<reference evidence="5" key="2">
    <citation type="journal article" date="2023" name="Science">
        <title>Genomic signatures of disease resistance in endangered staghorn corals.</title>
        <authorList>
            <person name="Vollmer S.V."/>
            <person name="Selwyn J.D."/>
            <person name="Despard B.A."/>
            <person name="Roesel C.L."/>
        </authorList>
    </citation>
    <scope>NUCLEOTIDE SEQUENCE</scope>
    <source>
        <strain evidence="5">K2</strain>
    </source>
</reference>
<dbReference type="PROSITE" id="PS50105">
    <property type="entry name" value="SAM_DOMAIN"/>
    <property type="match status" value="1"/>
</dbReference>
<evidence type="ECO:0000313" key="5">
    <source>
        <dbReference type="EMBL" id="KAK2554495.1"/>
    </source>
</evidence>
<dbReference type="PANTHER" id="PTHR14454:SF11">
    <property type="entry name" value="SERRANO, ISOFORM F"/>
    <property type="match status" value="1"/>
</dbReference>
<keyword evidence="6" id="KW-1185">Reference proteome</keyword>
<dbReference type="Gene3D" id="1.10.150.50">
    <property type="entry name" value="Transcription Factor, Ets-1"/>
    <property type="match status" value="1"/>
</dbReference>
<comment type="caution">
    <text evidence="5">The sequence shown here is derived from an EMBL/GenBank/DDBJ whole genome shotgun (WGS) entry which is preliminary data.</text>
</comment>
<evidence type="ECO:0000259" key="4">
    <source>
        <dbReference type="PROSITE" id="PS50105"/>
    </source>
</evidence>
<keyword evidence="2" id="KW-0597">Phosphoprotein</keyword>
<dbReference type="SUPFAM" id="SSF47769">
    <property type="entry name" value="SAM/Pointed domain"/>
    <property type="match status" value="1"/>
</dbReference>
<dbReference type="Proteomes" id="UP001249851">
    <property type="component" value="Unassembled WGS sequence"/>
</dbReference>
<reference evidence="5" key="1">
    <citation type="journal article" date="2023" name="G3 (Bethesda)">
        <title>Whole genome assembly and annotation of the endangered Caribbean coral Acropora cervicornis.</title>
        <authorList>
            <person name="Selwyn J.D."/>
            <person name="Vollmer S.V."/>
        </authorList>
    </citation>
    <scope>NUCLEOTIDE SEQUENCE</scope>
    <source>
        <strain evidence="5">K2</strain>
    </source>
</reference>
<protein>
    <recommendedName>
        <fullName evidence="4">SAM domain-containing protein</fullName>
    </recommendedName>
</protein>
<proteinExistence type="inferred from homology"/>
<feature type="compositionally biased region" description="Polar residues" evidence="3">
    <location>
        <begin position="415"/>
        <end position="425"/>
    </location>
</feature>
<feature type="domain" description="SAM" evidence="4">
    <location>
        <begin position="502"/>
        <end position="566"/>
    </location>
</feature>
<feature type="compositionally biased region" description="Basic and acidic residues" evidence="3">
    <location>
        <begin position="428"/>
        <end position="437"/>
    </location>
</feature>
<dbReference type="EMBL" id="JARQWQ010000069">
    <property type="protein sequence ID" value="KAK2554495.1"/>
    <property type="molecule type" value="Genomic_DNA"/>
</dbReference>
<dbReference type="InterPro" id="IPR013761">
    <property type="entry name" value="SAM/pointed_sf"/>
</dbReference>
<feature type="region of interest" description="Disordered" evidence="3">
    <location>
        <begin position="395"/>
        <end position="437"/>
    </location>
</feature>
<dbReference type="InterPro" id="IPR001660">
    <property type="entry name" value="SAM"/>
</dbReference>
<evidence type="ECO:0000256" key="1">
    <source>
        <dbReference type="ARBA" id="ARBA00006392"/>
    </source>
</evidence>
<accession>A0AAD9UYQ4</accession>
<organism evidence="5 6">
    <name type="scientific">Acropora cervicornis</name>
    <name type="common">Staghorn coral</name>
    <dbReference type="NCBI Taxonomy" id="6130"/>
    <lineage>
        <taxon>Eukaryota</taxon>
        <taxon>Metazoa</taxon>
        <taxon>Cnidaria</taxon>
        <taxon>Anthozoa</taxon>
        <taxon>Hexacorallia</taxon>
        <taxon>Scleractinia</taxon>
        <taxon>Astrocoeniina</taxon>
        <taxon>Acroporidae</taxon>
        <taxon>Acropora</taxon>
    </lineage>
</organism>
<evidence type="ECO:0000313" key="6">
    <source>
        <dbReference type="Proteomes" id="UP001249851"/>
    </source>
</evidence>
<evidence type="ECO:0000256" key="2">
    <source>
        <dbReference type="ARBA" id="ARBA00022553"/>
    </source>
</evidence>
<dbReference type="InterPro" id="IPR052281">
    <property type="entry name" value="GAREM"/>
</dbReference>
<name>A0AAD9UYQ4_ACRCE</name>
<gene>
    <name evidence="5" type="ORF">P5673_023938</name>
</gene>
<feature type="region of interest" description="Disordered" evidence="3">
    <location>
        <begin position="458"/>
        <end position="484"/>
    </location>
</feature>
<sequence length="567" mass="63561">MDEKHIIWSDMSLTLKAFVQLFPQFPQLVQIESGVYSENDAQTLSAGQILKLQLIKRTDKILARVTGENQEFLIPVNSKGKVQILPTVCKDVYYSVQDVADDTCVKFISVVHDSPPTLRLKAGDILKIKKTIEEKFGKYIECEFVNKTQDSVKIPLDFKAAFKPLAQANQYEFHEALQQFALPIRVKFVSGEISLHDSTRPLVGSVLLKEKREESTVICTSRSYDKVTVVMVPLHLDVTVRPAQGAFVKDKEYVRICKNFHDGVDLENLDISLLNAPKLCEDGVEEVIYDYAEVKPPLPPRNRPGSPLETSDDEYWDVDPCPPRNPPLPARIPAPKPGKFKSANPLASSLKFGEYRQGLSDRGLRSNLGFAKNYPRDKCFDENDEDEDSIEDYIYMDDPFSGDDSDADDHGSTSAQGNDSCTPSTPREPLKTEPKRLLEKIATKRVTRCLFPRKISKGNKDASRHLTAPSPVTSSGVRPASNSHSVSNQSAFARFPDDISCLTIAEVGVCLQKLNLGKYVQGFESKQIDGDMFSSLTDEASLKSVGVTDMFDRRKMLRFIRGWRPKQ</sequence>
<feature type="compositionally biased region" description="Acidic residues" evidence="3">
    <location>
        <begin position="395"/>
        <end position="407"/>
    </location>
</feature>
<dbReference type="CDD" id="cd09487">
    <property type="entry name" value="SAM_superfamily"/>
    <property type="match status" value="1"/>
</dbReference>
<dbReference type="PANTHER" id="PTHR14454">
    <property type="entry name" value="GRB2-ASSOCIATED AND REGULATOR OF MAPK PROTEIN FAMILY MEMBER"/>
    <property type="match status" value="1"/>
</dbReference>
<dbReference type="InterPro" id="IPR025946">
    <property type="entry name" value="CABIT_dom"/>
</dbReference>
<dbReference type="SMART" id="SM00454">
    <property type="entry name" value="SAM"/>
    <property type="match status" value="1"/>
</dbReference>
<dbReference type="Pfam" id="PF00536">
    <property type="entry name" value="SAM_1"/>
    <property type="match status" value="1"/>
</dbReference>
<comment type="similarity">
    <text evidence="1">Belongs to the GAREM family.</text>
</comment>